<keyword evidence="5" id="KW-1185">Reference proteome</keyword>
<keyword evidence="1" id="KW-1133">Transmembrane helix</keyword>
<dbReference type="EMBL" id="CP031217">
    <property type="protein sequence ID" value="AXH12177.1"/>
    <property type="molecule type" value="Genomic_DNA"/>
</dbReference>
<dbReference type="RefSeq" id="WP_114839016.1">
    <property type="nucleotide sequence ID" value="NZ_CP031217.1"/>
</dbReference>
<reference evidence="2 4" key="2">
    <citation type="submission" date="2018-07" db="EMBL/GenBank/DDBJ databases">
        <title>Complete genome of the Arcobacter bivalviorum type strain LMG 26154.</title>
        <authorList>
            <person name="Miller W.G."/>
            <person name="Yee E."/>
            <person name="Bono J.L."/>
        </authorList>
    </citation>
    <scope>NUCLEOTIDE SEQUENCE [LARGE SCALE GENOMIC DNA]</scope>
    <source>
        <strain evidence="2 4">LMG 26154</strain>
    </source>
</reference>
<dbReference type="AlphaFoldDB" id="A0AAX2AAF4"/>
<evidence type="ECO:0000313" key="2">
    <source>
        <dbReference type="EMBL" id="AXH12177.1"/>
    </source>
</evidence>
<dbReference type="EMBL" id="PDKM01000001">
    <property type="protein sequence ID" value="RXK11282.1"/>
    <property type="molecule type" value="Genomic_DNA"/>
</dbReference>
<protein>
    <recommendedName>
        <fullName evidence="6">Prepilin-type N-terminal cleavage/methylation domain-containing protein</fullName>
    </recommendedName>
</protein>
<feature type="transmembrane region" description="Helical" evidence="1">
    <location>
        <begin position="6"/>
        <end position="27"/>
    </location>
</feature>
<evidence type="ECO:0000313" key="5">
    <source>
        <dbReference type="Proteomes" id="UP000289193"/>
    </source>
</evidence>
<proteinExistence type="predicted"/>
<dbReference type="Proteomes" id="UP000253850">
    <property type="component" value="Chromosome"/>
</dbReference>
<keyword evidence="1" id="KW-0472">Membrane</keyword>
<accession>A0AAX2AAF4</accession>
<reference evidence="3 5" key="1">
    <citation type="submission" date="2017-10" db="EMBL/GenBank/DDBJ databases">
        <title>Genomics of the genus Arcobacter.</title>
        <authorList>
            <person name="Perez-Cataluna A."/>
            <person name="Figueras M.J."/>
        </authorList>
    </citation>
    <scope>NUCLEOTIDE SEQUENCE [LARGE SCALE GENOMIC DNA]</scope>
    <source>
        <strain evidence="3 5">CECT 7835</strain>
    </source>
</reference>
<dbReference type="KEGG" id="hbv:ABIV_1174"/>
<name>A0AAX2AAF4_9BACT</name>
<evidence type="ECO:0000313" key="3">
    <source>
        <dbReference type="EMBL" id="RXK11282.1"/>
    </source>
</evidence>
<evidence type="ECO:0000256" key="1">
    <source>
        <dbReference type="SAM" id="Phobius"/>
    </source>
</evidence>
<keyword evidence="1" id="KW-0812">Transmembrane</keyword>
<dbReference type="Proteomes" id="UP000289193">
    <property type="component" value="Unassembled WGS sequence"/>
</dbReference>
<evidence type="ECO:0008006" key="6">
    <source>
        <dbReference type="Google" id="ProtNLM"/>
    </source>
</evidence>
<evidence type="ECO:0000313" key="4">
    <source>
        <dbReference type="Proteomes" id="UP000253850"/>
    </source>
</evidence>
<sequence>MKSSFSLIEVIIATVLLSVVILSLYQVKNNNIFILQKGIENKKNKEYLQLVYDTQSYSKRDKNIYLDKFYNIKDDELRREFKEIKIKIKDKILESTQAQTKSFKLNIKNYTTLYTIENKTSKDIYRFELEF</sequence>
<gene>
    <name evidence="2" type="ORF">ABIV_1174</name>
    <name evidence="3" type="ORF">CRV05_02635</name>
</gene>
<organism evidence="3 5">
    <name type="scientific">Halarcobacter bivalviorum</name>
    <dbReference type="NCBI Taxonomy" id="663364"/>
    <lineage>
        <taxon>Bacteria</taxon>
        <taxon>Pseudomonadati</taxon>
        <taxon>Campylobacterota</taxon>
        <taxon>Epsilonproteobacteria</taxon>
        <taxon>Campylobacterales</taxon>
        <taxon>Arcobacteraceae</taxon>
        <taxon>Halarcobacter</taxon>
    </lineage>
</organism>